<keyword evidence="1" id="KW-1133">Transmembrane helix</keyword>
<evidence type="ECO:0000313" key="4">
    <source>
        <dbReference type="Proteomes" id="UP000188836"/>
    </source>
</evidence>
<organism evidence="3 4">
    <name type="scientific">Nocardia donostiensis</name>
    <dbReference type="NCBI Taxonomy" id="1538463"/>
    <lineage>
        <taxon>Bacteria</taxon>
        <taxon>Bacillati</taxon>
        <taxon>Actinomycetota</taxon>
        <taxon>Actinomycetes</taxon>
        <taxon>Mycobacteriales</taxon>
        <taxon>Nocardiaceae</taxon>
        <taxon>Nocardia</taxon>
    </lineage>
</organism>
<proteinExistence type="predicted"/>
<evidence type="ECO:0000259" key="2">
    <source>
        <dbReference type="Pfam" id="PF03372"/>
    </source>
</evidence>
<keyword evidence="3" id="KW-0255">Endonuclease</keyword>
<dbReference type="Gene3D" id="3.60.10.10">
    <property type="entry name" value="Endonuclease/exonuclease/phosphatase"/>
    <property type="match status" value="1"/>
</dbReference>
<dbReference type="OrthoDB" id="2340043at2"/>
<evidence type="ECO:0000313" key="3">
    <source>
        <dbReference type="EMBL" id="ONM50137.1"/>
    </source>
</evidence>
<comment type="caution">
    <text evidence="3">The sequence shown here is derived from an EMBL/GenBank/DDBJ whole genome shotgun (WGS) entry which is preliminary data.</text>
</comment>
<keyword evidence="3" id="KW-0378">Hydrolase</keyword>
<feature type="transmembrane region" description="Helical" evidence="1">
    <location>
        <begin position="67"/>
        <end position="86"/>
    </location>
</feature>
<dbReference type="Pfam" id="PF03372">
    <property type="entry name" value="Exo_endo_phos"/>
    <property type="match status" value="1"/>
</dbReference>
<dbReference type="GO" id="GO:0004519">
    <property type="term" value="F:endonuclease activity"/>
    <property type="evidence" value="ECO:0007669"/>
    <property type="project" value="UniProtKB-KW"/>
</dbReference>
<keyword evidence="1" id="KW-0812">Transmembrane</keyword>
<gene>
    <name evidence="3" type="ORF">B0T46_03365</name>
</gene>
<feature type="domain" description="Endonuclease/exonuclease/phosphatase" evidence="2">
    <location>
        <begin position="100"/>
        <end position="304"/>
    </location>
</feature>
<name>A0A1V2TKS9_9NOCA</name>
<dbReference type="InterPro" id="IPR036691">
    <property type="entry name" value="Endo/exonu/phosph_ase_sf"/>
</dbReference>
<keyword evidence="3" id="KW-0540">Nuclease</keyword>
<sequence>MTRVWVSRVLLGLGWCALTAGVLGIALYTGGWQRRELVLLAAGASYLMVGAVAGLLLFLLARGWRSAAAAVVVVVAALWVQVPLFVPDGRAATGTEVTVLQANLLFGEADAAAVVGAVRDNEVDVLTLNELTPDALARLSAAGLDTLLPYRYVEPVAGGGGTGIYSRFPLRDNRKFDGFVLNNLAATVDLPELGAVTVYAFHPLPPTADSAIWGAEMRRIHGILGGEHGTAIVGADFNATGDHAAFRNLLGGNFSAAADLAGAGILPTYPADRPWGPVIAIDHVLVAGGSAERVSTLVIPGSDHRAVLAQLRLPSGLAA</sequence>
<keyword evidence="4" id="KW-1185">Reference proteome</keyword>
<dbReference type="InterPro" id="IPR005135">
    <property type="entry name" value="Endo/exonuclease/phosphatase"/>
</dbReference>
<keyword evidence="1" id="KW-0472">Membrane</keyword>
<protein>
    <submittedName>
        <fullName evidence="3">Endonuclease</fullName>
    </submittedName>
</protein>
<evidence type="ECO:0000256" key="1">
    <source>
        <dbReference type="SAM" id="Phobius"/>
    </source>
</evidence>
<dbReference type="AlphaFoldDB" id="A0A1V2TKS9"/>
<feature type="transmembrane region" description="Helical" evidence="1">
    <location>
        <begin position="12"/>
        <end position="30"/>
    </location>
</feature>
<reference evidence="3 4" key="1">
    <citation type="journal article" date="2016" name="Antonie Van Leeuwenhoek">
        <title>Nocardia donostiensis sp. nov., isolated from human respiratory specimens.</title>
        <authorList>
            <person name="Ercibengoa M."/>
            <person name="Bell M."/>
            <person name="Marimon J.M."/>
            <person name="Humrighouse B."/>
            <person name="Klenk H.P."/>
            <person name="Potter G."/>
            <person name="Perez-Trallero E."/>
        </authorList>
    </citation>
    <scope>NUCLEOTIDE SEQUENCE [LARGE SCALE GENOMIC DNA]</scope>
    <source>
        <strain evidence="3 4">X1655</strain>
    </source>
</reference>
<dbReference type="SUPFAM" id="SSF56219">
    <property type="entry name" value="DNase I-like"/>
    <property type="match status" value="1"/>
</dbReference>
<accession>A0A1V2TKS9</accession>
<dbReference type="EMBL" id="MUMY01000002">
    <property type="protein sequence ID" value="ONM50137.1"/>
    <property type="molecule type" value="Genomic_DNA"/>
</dbReference>
<dbReference type="RefSeq" id="WP_077114956.1">
    <property type="nucleotide sequence ID" value="NZ_MUKP01000002.1"/>
</dbReference>
<dbReference type="Proteomes" id="UP000188836">
    <property type="component" value="Unassembled WGS sequence"/>
</dbReference>
<feature type="transmembrane region" description="Helical" evidence="1">
    <location>
        <begin position="37"/>
        <end position="61"/>
    </location>
</feature>